<dbReference type="Gene3D" id="3.40.50.720">
    <property type="entry name" value="NAD(P)-binding Rossmann-like Domain"/>
    <property type="match status" value="1"/>
</dbReference>
<dbReference type="PANTHER" id="PTHR43976">
    <property type="entry name" value="SHORT CHAIN DEHYDROGENASE"/>
    <property type="match status" value="1"/>
</dbReference>
<evidence type="ECO:0000256" key="1">
    <source>
        <dbReference type="ARBA" id="ARBA00006484"/>
    </source>
</evidence>
<comment type="similarity">
    <text evidence="1 3">Belongs to the short-chain dehydrogenases/reductases (SDR) family.</text>
</comment>
<organism evidence="4 5">
    <name type="scientific">Halalkalibacter hemicellulosilyticusJCM 9152</name>
    <dbReference type="NCBI Taxonomy" id="1236971"/>
    <lineage>
        <taxon>Bacteria</taxon>
        <taxon>Bacillati</taxon>
        <taxon>Bacillota</taxon>
        <taxon>Bacilli</taxon>
        <taxon>Bacillales</taxon>
        <taxon>Bacillaceae</taxon>
        <taxon>Halalkalibacter</taxon>
    </lineage>
</organism>
<evidence type="ECO:0000313" key="4">
    <source>
        <dbReference type="EMBL" id="GAE31414.1"/>
    </source>
</evidence>
<evidence type="ECO:0000256" key="2">
    <source>
        <dbReference type="ARBA" id="ARBA00023002"/>
    </source>
</evidence>
<dbReference type="OrthoDB" id="9775296at2"/>
<comment type="caution">
    <text evidence="4">The sequence shown here is derived from an EMBL/GenBank/DDBJ whole genome shotgun (WGS) entry which is preliminary data.</text>
</comment>
<sequence>MEKFAIVTGASSGFGLHITIELAKAGFTVIATMRNQSKKHVLHEAIEDPQILKRIRVTELDVTDSLSIQAFQDYIQSISPIVLFINNAGIAQAGFAEELCIDAYRQQFETNLFGVIAMTQVILPHMRTNRKGTILMMSSISGRIGFPGLSAYVASKQALEGYTESLRLELAPYNVQVAVIEPGSYQTNIWSSGLANIRTHEHSPYQRTLAALKQHIKKTSPAYGDPKEVAHLVVKLSRQEKLTRLRYPIGNGVRLTIFMKHILPWLYGKSLF</sequence>
<evidence type="ECO:0000313" key="5">
    <source>
        <dbReference type="Proteomes" id="UP000018895"/>
    </source>
</evidence>
<dbReference type="InterPro" id="IPR020904">
    <property type="entry name" value="Sc_DH/Rdtase_CS"/>
</dbReference>
<evidence type="ECO:0000256" key="3">
    <source>
        <dbReference type="RuleBase" id="RU000363"/>
    </source>
</evidence>
<dbReference type="PANTHER" id="PTHR43976:SF16">
    <property type="entry name" value="SHORT-CHAIN DEHYDROGENASE_REDUCTASE FAMILY PROTEIN"/>
    <property type="match status" value="1"/>
</dbReference>
<dbReference type="InterPro" id="IPR002347">
    <property type="entry name" value="SDR_fam"/>
</dbReference>
<dbReference type="STRING" id="1236971.JCM9152_2881"/>
<dbReference type="EMBL" id="BAUU01000019">
    <property type="protein sequence ID" value="GAE31414.1"/>
    <property type="molecule type" value="Genomic_DNA"/>
</dbReference>
<dbReference type="Pfam" id="PF00106">
    <property type="entry name" value="adh_short"/>
    <property type="match status" value="1"/>
</dbReference>
<dbReference type="CDD" id="cd05374">
    <property type="entry name" value="17beta-HSD-like_SDR_c"/>
    <property type="match status" value="1"/>
</dbReference>
<dbReference type="GO" id="GO:0016491">
    <property type="term" value="F:oxidoreductase activity"/>
    <property type="evidence" value="ECO:0007669"/>
    <property type="project" value="UniProtKB-KW"/>
</dbReference>
<dbReference type="PROSITE" id="PS00061">
    <property type="entry name" value="ADH_SHORT"/>
    <property type="match status" value="1"/>
</dbReference>
<dbReference type="InterPro" id="IPR036291">
    <property type="entry name" value="NAD(P)-bd_dom_sf"/>
</dbReference>
<name>W4QJC4_9BACI</name>
<gene>
    <name evidence="4" type="ORF">JCM9152_2881</name>
</gene>
<dbReference type="PRINTS" id="PR00080">
    <property type="entry name" value="SDRFAMILY"/>
</dbReference>
<dbReference type="SUPFAM" id="SSF51735">
    <property type="entry name" value="NAD(P)-binding Rossmann-fold domains"/>
    <property type="match status" value="1"/>
</dbReference>
<keyword evidence="2" id="KW-0560">Oxidoreductase</keyword>
<dbReference type="Proteomes" id="UP000018895">
    <property type="component" value="Unassembled WGS sequence"/>
</dbReference>
<dbReference type="AlphaFoldDB" id="W4QJC4"/>
<dbReference type="PRINTS" id="PR00081">
    <property type="entry name" value="GDHRDH"/>
</dbReference>
<dbReference type="NCBIfam" id="NF005372">
    <property type="entry name" value="PRK06914.1"/>
    <property type="match status" value="1"/>
</dbReference>
<protein>
    <submittedName>
        <fullName evidence="4">3-oxoacyl-[acyl-carrier protein] reductase</fullName>
    </submittedName>
</protein>
<keyword evidence="5" id="KW-1185">Reference proteome</keyword>
<accession>W4QJC4</accession>
<reference evidence="4" key="1">
    <citation type="journal article" date="2014" name="Genome Announc.">
        <title>Draft Genome Sequences of Three Alkaliphilic Bacillus Strains, Bacillus wakoensis JCM 9140T, Bacillus akibai JCM 9157T, and Bacillus hemicellulosilyticus JCM 9152T.</title>
        <authorList>
            <person name="Yuki M."/>
            <person name="Oshima K."/>
            <person name="Suda W."/>
            <person name="Oshida Y."/>
            <person name="Kitamura K."/>
            <person name="Iida T."/>
            <person name="Hattori M."/>
            <person name="Ohkuma M."/>
        </authorList>
    </citation>
    <scope>NUCLEOTIDE SEQUENCE [LARGE SCALE GENOMIC DNA]</scope>
    <source>
        <strain evidence="4">JCM 9152</strain>
    </source>
</reference>
<dbReference type="InterPro" id="IPR051911">
    <property type="entry name" value="SDR_oxidoreductase"/>
</dbReference>
<proteinExistence type="inferred from homology"/>